<dbReference type="Proteomes" id="UP000295399">
    <property type="component" value="Unassembled WGS sequence"/>
</dbReference>
<dbReference type="AlphaFoldDB" id="A0A4R2PUV8"/>
<dbReference type="Gene3D" id="3.30.70.100">
    <property type="match status" value="1"/>
</dbReference>
<evidence type="ECO:0000313" key="7">
    <source>
        <dbReference type="EMBL" id="TCP37945.1"/>
    </source>
</evidence>
<keyword evidence="8" id="KW-1185">Reference proteome</keyword>
<evidence type="ECO:0000256" key="4">
    <source>
        <dbReference type="PROSITE-ProRule" id="PRU00520"/>
    </source>
</evidence>
<accession>A0A4R2PUV8</accession>
<dbReference type="FunCoup" id="A0A4R2PUV8">
    <property type="interactions" value="296"/>
</dbReference>
<comment type="similarity">
    <text evidence="1 5">Belongs to the acylphosphatase family.</text>
</comment>
<dbReference type="InterPro" id="IPR036046">
    <property type="entry name" value="Acylphosphatase-like_dom_sf"/>
</dbReference>
<protein>
    <recommendedName>
        <fullName evidence="2 4">acylphosphatase</fullName>
        <ecNumber evidence="2 4">3.6.1.7</ecNumber>
    </recommendedName>
</protein>
<gene>
    <name evidence="7" type="ORF">EV659_102355</name>
</gene>
<dbReference type="InterPro" id="IPR017968">
    <property type="entry name" value="Acylphosphatase_CS"/>
</dbReference>
<feature type="active site" evidence="4">
    <location>
        <position position="44"/>
    </location>
</feature>
<evidence type="ECO:0000256" key="3">
    <source>
        <dbReference type="ARBA" id="ARBA00047645"/>
    </source>
</evidence>
<dbReference type="Pfam" id="PF00708">
    <property type="entry name" value="Acylphosphatase"/>
    <property type="match status" value="1"/>
</dbReference>
<dbReference type="InterPro" id="IPR001792">
    <property type="entry name" value="Acylphosphatase-like_dom"/>
</dbReference>
<evidence type="ECO:0000313" key="8">
    <source>
        <dbReference type="Proteomes" id="UP000295399"/>
    </source>
</evidence>
<feature type="active site" evidence="4">
    <location>
        <position position="26"/>
    </location>
</feature>
<name>A0A4R2PUV8_RHOSA</name>
<dbReference type="GO" id="GO:0003998">
    <property type="term" value="F:acylphosphatase activity"/>
    <property type="evidence" value="ECO:0007669"/>
    <property type="project" value="UniProtKB-EC"/>
</dbReference>
<keyword evidence="4" id="KW-0378">Hydrolase</keyword>
<dbReference type="InterPro" id="IPR020456">
    <property type="entry name" value="Acylphosphatase"/>
</dbReference>
<dbReference type="InParanoid" id="A0A4R2PUV8"/>
<evidence type="ECO:0000259" key="6">
    <source>
        <dbReference type="PROSITE" id="PS51160"/>
    </source>
</evidence>
<feature type="domain" description="Acylphosphatase-like" evidence="6">
    <location>
        <begin position="11"/>
        <end position="97"/>
    </location>
</feature>
<proteinExistence type="inferred from homology"/>
<comment type="caution">
    <text evidence="7">The sequence shown here is derived from an EMBL/GenBank/DDBJ whole genome shotgun (WGS) entry which is preliminary data.</text>
</comment>
<sequence length="99" mass="10530">MTAQQQQDVVAKRLQITGQVQGVGFRAWAQGQAGDLGVTGWVRNREDGSVEVLAKAAAGTIDRFIDLCRQGPPAARVEAVTVEGAQGIVPDRFDVKPTV</sequence>
<comment type="catalytic activity">
    <reaction evidence="3 4">
        <text>an acyl phosphate + H2O = a carboxylate + phosphate + H(+)</text>
        <dbReference type="Rhea" id="RHEA:14965"/>
        <dbReference type="ChEBI" id="CHEBI:15377"/>
        <dbReference type="ChEBI" id="CHEBI:15378"/>
        <dbReference type="ChEBI" id="CHEBI:29067"/>
        <dbReference type="ChEBI" id="CHEBI:43474"/>
        <dbReference type="ChEBI" id="CHEBI:59918"/>
        <dbReference type="EC" id="3.6.1.7"/>
    </reaction>
</comment>
<dbReference type="PANTHER" id="PTHR47268:SF4">
    <property type="entry name" value="ACYLPHOSPHATASE"/>
    <property type="match status" value="1"/>
</dbReference>
<reference evidence="7 8" key="1">
    <citation type="submission" date="2019-03" db="EMBL/GenBank/DDBJ databases">
        <title>Genomic Encyclopedia of Type Strains, Phase IV (KMG-IV): sequencing the most valuable type-strain genomes for metagenomic binning, comparative biology and taxonomic classification.</title>
        <authorList>
            <person name="Goeker M."/>
        </authorList>
    </citation>
    <scope>NUCLEOTIDE SEQUENCE [LARGE SCALE GENOMIC DNA]</scope>
    <source>
        <strain evidence="7 8">DSM 2132</strain>
    </source>
</reference>
<dbReference type="PANTHER" id="PTHR47268">
    <property type="entry name" value="ACYLPHOSPHATASE"/>
    <property type="match status" value="1"/>
</dbReference>
<evidence type="ECO:0000256" key="2">
    <source>
        <dbReference type="ARBA" id="ARBA00012150"/>
    </source>
</evidence>
<dbReference type="PROSITE" id="PS00150">
    <property type="entry name" value="ACYLPHOSPHATASE_1"/>
    <property type="match status" value="1"/>
</dbReference>
<dbReference type="EMBL" id="SLXO01000002">
    <property type="protein sequence ID" value="TCP37945.1"/>
    <property type="molecule type" value="Genomic_DNA"/>
</dbReference>
<evidence type="ECO:0000256" key="1">
    <source>
        <dbReference type="ARBA" id="ARBA00005614"/>
    </source>
</evidence>
<dbReference type="RefSeq" id="WP_200288015.1">
    <property type="nucleotide sequence ID" value="NZ_JACIGF010000002.1"/>
</dbReference>
<dbReference type="SUPFAM" id="SSF54975">
    <property type="entry name" value="Acylphosphatase/BLUF domain-like"/>
    <property type="match status" value="1"/>
</dbReference>
<organism evidence="7 8">
    <name type="scientific">Rhodothalassium salexigens DSM 2132</name>
    <dbReference type="NCBI Taxonomy" id="1188247"/>
    <lineage>
        <taxon>Bacteria</taxon>
        <taxon>Pseudomonadati</taxon>
        <taxon>Pseudomonadota</taxon>
        <taxon>Alphaproteobacteria</taxon>
        <taxon>Rhodothalassiales</taxon>
        <taxon>Rhodothalassiaceae</taxon>
        <taxon>Rhodothalassium</taxon>
    </lineage>
</organism>
<dbReference type="EC" id="3.6.1.7" evidence="2 4"/>
<dbReference type="PROSITE" id="PS51160">
    <property type="entry name" value="ACYLPHOSPHATASE_3"/>
    <property type="match status" value="1"/>
</dbReference>
<evidence type="ECO:0000256" key="5">
    <source>
        <dbReference type="RuleBase" id="RU004168"/>
    </source>
</evidence>